<dbReference type="Gene3D" id="3.60.21.10">
    <property type="match status" value="1"/>
</dbReference>
<feature type="chain" id="PRO_5035214691" description="Calcineurin-like phosphoesterase domain-containing protein" evidence="3">
    <location>
        <begin position="21"/>
        <end position="1205"/>
    </location>
</feature>
<accession>A0A8J4BMP6</accession>
<dbReference type="Proteomes" id="UP000747399">
    <property type="component" value="Unassembled WGS sequence"/>
</dbReference>
<proteinExistence type="predicted"/>
<organism evidence="5 6">
    <name type="scientific">Volvox africanus</name>
    <dbReference type="NCBI Taxonomy" id="51714"/>
    <lineage>
        <taxon>Eukaryota</taxon>
        <taxon>Viridiplantae</taxon>
        <taxon>Chlorophyta</taxon>
        <taxon>core chlorophytes</taxon>
        <taxon>Chlorophyceae</taxon>
        <taxon>CS clade</taxon>
        <taxon>Chlamydomonadales</taxon>
        <taxon>Volvocaceae</taxon>
        <taxon>Volvox</taxon>
    </lineage>
</organism>
<comment type="caution">
    <text evidence="5">The sequence shown here is derived from an EMBL/GenBank/DDBJ whole genome shotgun (WGS) entry which is preliminary data.</text>
</comment>
<evidence type="ECO:0000256" key="3">
    <source>
        <dbReference type="SAM" id="SignalP"/>
    </source>
</evidence>
<evidence type="ECO:0000256" key="1">
    <source>
        <dbReference type="SAM" id="MobiDB-lite"/>
    </source>
</evidence>
<dbReference type="EMBL" id="BNCO01000065">
    <property type="protein sequence ID" value="GIL64261.1"/>
    <property type="molecule type" value="Genomic_DNA"/>
</dbReference>
<keyword evidence="2" id="KW-0472">Membrane</keyword>
<feature type="transmembrane region" description="Helical" evidence="2">
    <location>
        <begin position="1091"/>
        <end position="1115"/>
    </location>
</feature>
<dbReference type="PANTHER" id="PTHR14795:SF0">
    <property type="entry name" value="TRANSMEMBRANE PROTEIN 62"/>
    <property type="match status" value="1"/>
</dbReference>
<feature type="transmembrane region" description="Helical" evidence="2">
    <location>
        <begin position="1166"/>
        <end position="1187"/>
    </location>
</feature>
<feature type="region of interest" description="Disordered" evidence="1">
    <location>
        <begin position="813"/>
        <end position="862"/>
    </location>
</feature>
<feature type="region of interest" description="Disordered" evidence="1">
    <location>
        <begin position="699"/>
        <end position="725"/>
    </location>
</feature>
<feature type="compositionally biased region" description="Polar residues" evidence="1">
    <location>
        <begin position="964"/>
        <end position="975"/>
    </location>
</feature>
<sequence length="1205" mass="126208">MRLLGQHVVLLFFLGPSILAALEAVSNRGDIGGNVTFQNPHLGSSSSSSSSSSSTSSATTRSDNDIGGTGGATNGAVGNAGNHSAQPHYTEAGRRPAVGLLLQLTDVHISMMEVPAGDPQRAPDLMDLAAGMLSRWPLAAAVLTGDLTEAKDVYGRGKQYEREWQIYRDAWNALSSLGNVPYDQIYDIRGNHDTFNSGPRCGAQDYYCTYSVRAARGNRKVNGTTIADGERGGPRDRVFIDAVYGRIDDGRGSCPFAVLVGVDASLDPGMRSPTNFLGVISSAVLDELDEQLAASVTGMRAAGCSPPYIAYGHYPLSTIAYPGRRRTGASGAAAAASVQQVLVRHGVSSYLAGHLHGAFGRKLHRLHKAPIATDDRPMGHMLELEMVDWKYARTVRLLTSDLGAGGAVSFADFRYIPGRLHLPPPLASTVRQEAELKGAADPGARHDGGANVTQRLEPFDPTCAVGAYLPLITCPPDARYSPQLTTAPYSYGSGCSSSAAGAASGGNIAATAIIRVMLLPVGDAVPAVPTDTVYLNWFCDVSGEVLGEKGDGSAGGGGGGGGGGRNLWQTHLVKIHRRQQRREMETSSVESSANPVSPGGAADNNGVFDGLGGGSSSSSSSSNRGTTTSGSGGRLSGSIKMQLEFASANYSTYTADLLRPVDGAPVAVVGLASRVRGGSVRSCPPGVISVQVRVGDGAGSDGNSASAGVGGSGGGASGSMSSSAERPLHWYPPAAAATQSHDAFWNPMDGAGGSDSLSSVHCSPARLQQTVLEWLVMHVPWHRFGLIAAAAQWCVLTLGMLAAPRVFAVLKARQRHSQGPEHQRTSSARQTRRRHQRQRQRLRNGLPGSSAGCGSDEAEEGDADLRDPMTEAAGAAVAVARRQLDWMGECVSTSVRLGGMCGSKNGKSTVLKRSSSDSSTGGGVGVGVGRREAQSGGGDALITHTGLHTGPLNSEEYRGGGGANNSEEITSPGDSRGTTMCFRRTAWKVVRCWLLWPLRDLAELAEHRDYVPWLALVLYGVYLAVGPWFTAEFITMHAASGSIVQPALGGYGFLAAYGIYMRPTPIVPGDGAQRAGTDPRWFAAPSQDHVVIVNVVALTCIAPGLLLCASAAARLQRIAVAGKFHFRSGGMDTWQILSWRQTAALCGIAVLNVGICWKLWAGLGWTAIAMSPGVGWLLPLLAAWLWLTSSRAATLGQLPERHMTP</sequence>
<reference evidence="5" key="1">
    <citation type="journal article" date="2021" name="Proc. Natl. Acad. Sci. U.S.A.">
        <title>Three genomes in the algal genus Volvox reveal the fate of a haploid sex-determining region after a transition to homothallism.</title>
        <authorList>
            <person name="Yamamoto K."/>
            <person name="Hamaji T."/>
            <person name="Kawai-Toyooka H."/>
            <person name="Matsuzaki R."/>
            <person name="Takahashi F."/>
            <person name="Nishimura Y."/>
            <person name="Kawachi M."/>
            <person name="Noguchi H."/>
            <person name="Minakuchi Y."/>
            <person name="Umen J.G."/>
            <person name="Toyoda A."/>
            <person name="Nozaki H."/>
        </authorList>
    </citation>
    <scope>NUCLEOTIDE SEQUENCE</scope>
    <source>
        <strain evidence="5">NIES-3780</strain>
    </source>
</reference>
<keyword evidence="2" id="KW-1133">Transmembrane helix</keyword>
<feature type="transmembrane region" description="Helical" evidence="2">
    <location>
        <begin position="1043"/>
        <end position="1060"/>
    </location>
</feature>
<gene>
    <name evidence="5" type="ORF">Vafri_18262</name>
</gene>
<feature type="transmembrane region" description="Helical" evidence="2">
    <location>
        <begin position="1010"/>
        <end position="1031"/>
    </location>
</feature>
<evidence type="ECO:0000259" key="4">
    <source>
        <dbReference type="Pfam" id="PF00149"/>
    </source>
</evidence>
<feature type="region of interest" description="Disordered" evidence="1">
    <location>
        <begin position="906"/>
        <end position="975"/>
    </location>
</feature>
<feature type="compositionally biased region" description="Polar residues" evidence="1">
    <location>
        <begin position="586"/>
        <end position="595"/>
    </location>
</feature>
<dbReference type="SUPFAM" id="SSF56300">
    <property type="entry name" value="Metallo-dependent phosphatases"/>
    <property type="match status" value="1"/>
</dbReference>
<protein>
    <recommendedName>
        <fullName evidence="4">Calcineurin-like phosphoesterase domain-containing protein</fullName>
    </recommendedName>
</protein>
<feature type="compositionally biased region" description="Gly residues" evidence="1">
    <location>
        <begin position="708"/>
        <end position="717"/>
    </location>
</feature>
<feature type="signal peptide" evidence="3">
    <location>
        <begin position="1"/>
        <end position="20"/>
    </location>
</feature>
<feature type="region of interest" description="Disordered" evidence="1">
    <location>
        <begin position="36"/>
        <end position="89"/>
    </location>
</feature>
<feature type="domain" description="Calcineurin-like phosphoesterase" evidence="4">
    <location>
        <begin position="102"/>
        <end position="357"/>
    </location>
</feature>
<feature type="compositionally biased region" description="Low complexity" evidence="1">
    <location>
        <begin position="616"/>
        <end position="629"/>
    </location>
</feature>
<feature type="region of interest" description="Disordered" evidence="1">
    <location>
        <begin position="576"/>
        <end position="636"/>
    </location>
</feature>
<keyword evidence="2" id="KW-0812">Transmembrane</keyword>
<feature type="compositionally biased region" description="Low complexity" evidence="1">
    <location>
        <begin position="44"/>
        <end position="61"/>
    </location>
</feature>
<evidence type="ECO:0000256" key="2">
    <source>
        <dbReference type="SAM" id="Phobius"/>
    </source>
</evidence>
<dbReference type="InterPro" id="IPR004843">
    <property type="entry name" value="Calcineurin-like_PHP"/>
</dbReference>
<evidence type="ECO:0000313" key="6">
    <source>
        <dbReference type="Proteomes" id="UP000747399"/>
    </source>
</evidence>
<keyword evidence="3" id="KW-0732">Signal</keyword>
<evidence type="ECO:0000313" key="5">
    <source>
        <dbReference type="EMBL" id="GIL64261.1"/>
    </source>
</evidence>
<feature type="transmembrane region" description="Helical" evidence="2">
    <location>
        <begin position="1136"/>
        <end position="1160"/>
    </location>
</feature>
<name>A0A8J4BMP6_9CHLO</name>
<dbReference type="PANTHER" id="PTHR14795">
    <property type="entry name" value="HELICASE RELATED"/>
    <property type="match status" value="1"/>
</dbReference>
<dbReference type="GO" id="GO:0016787">
    <property type="term" value="F:hydrolase activity"/>
    <property type="evidence" value="ECO:0007669"/>
    <property type="project" value="InterPro"/>
</dbReference>
<dbReference type="Pfam" id="PF00149">
    <property type="entry name" value="Metallophos"/>
    <property type="match status" value="1"/>
</dbReference>
<feature type="compositionally biased region" description="Basic residues" evidence="1">
    <location>
        <begin position="830"/>
        <end position="842"/>
    </location>
</feature>
<keyword evidence="6" id="KW-1185">Reference proteome</keyword>
<dbReference type="InterPro" id="IPR029052">
    <property type="entry name" value="Metallo-depent_PP-like"/>
</dbReference>
<dbReference type="AlphaFoldDB" id="A0A8J4BMP6"/>